<keyword evidence="3" id="KW-1185">Reference proteome</keyword>
<dbReference type="Proteomes" id="UP000010472">
    <property type="component" value="Chromosome"/>
</dbReference>
<dbReference type="InterPro" id="IPR001296">
    <property type="entry name" value="Glyco_trans_1"/>
</dbReference>
<evidence type="ECO:0000259" key="1">
    <source>
        <dbReference type="Pfam" id="PF00534"/>
    </source>
</evidence>
<dbReference type="SUPFAM" id="SSF53756">
    <property type="entry name" value="UDP-Glycosyltransferase/glycogen phosphorylase"/>
    <property type="match status" value="1"/>
</dbReference>
<proteinExistence type="predicted"/>
<evidence type="ECO:0000313" key="3">
    <source>
        <dbReference type="Proteomes" id="UP000010472"/>
    </source>
</evidence>
<evidence type="ECO:0000313" key="2">
    <source>
        <dbReference type="EMBL" id="AFZ13432.1"/>
    </source>
</evidence>
<dbReference type="CDD" id="cd03802">
    <property type="entry name" value="GT4_AviGT4-like"/>
    <property type="match status" value="1"/>
</dbReference>
<dbReference type="EMBL" id="CP003620">
    <property type="protein sequence ID" value="AFZ13432.1"/>
    <property type="molecule type" value="Genomic_DNA"/>
</dbReference>
<reference evidence="2 3" key="1">
    <citation type="submission" date="2012-06" db="EMBL/GenBank/DDBJ databases">
        <title>Finished chromosome of genome of Crinalium epipsammum PCC 9333.</title>
        <authorList>
            <consortium name="US DOE Joint Genome Institute"/>
            <person name="Gugger M."/>
            <person name="Coursin T."/>
            <person name="Rippka R."/>
            <person name="Tandeau De Marsac N."/>
            <person name="Huntemann M."/>
            <person name="Wei C.-L."/>
            <person name="Han J."/>
            <person name="Detter J.C."/>
            <person name="Han C."/>
            <person name="Tapia R."/>
            <person name="Davenport K."/>
            <person name="Daligault H."/>
            <person name="Erkkila T."/>
            <person name="Gu W."/>
            <person name="Munk A.C.C."/>
            <person name="Teshima H."/>
            <person name="Xu Y."/>
            <person name="Chain P."/>
            <person name="Chen A."/>
            <person name="Krypides N."/>
            <person name="Mavromatis K."/>
            <person name="Markowitz V."/>
            <person name="Szeto E."/>
            <person name="Ivanova N."/>
            <person name="Mikhailova N."/>
            <person name="Ovchinnikova G."/>
            <person name="Pagani I."/>
            <person name="Pati A."/>
            <person name="Goodwin L."/>
            <person name="Peters L."/>
            <person name="Pitluck S."/>
            <person name="Woyke T."/>
            <person name="Kerfeld C."/>
        </authorList>
    </citation>
    <scope>NUCLEOTIDE SEQUENCE [LARGE SCALE GENOMIC DNA]</scope>
    <source>
        <strain evidence="2 3">PCC 9333</strain>
    </source>
</reference>
<name>K9W0Z7_9CYAN</name>
<sequence>MTINTAKSLNLLFISSPVGPLGSGMGGGVELTVKNIAQEMLRRGHNLKVVAPQDSVLGTLPIIAIAGELQTSAQTQLNNDPIIMPGNAVLANMWDYARQVQADYDLIVNFAYDWLPFYLSSFFTCPIAHLISMGSLTDAMDQIIEQVANKFPKNIAFHSRVQAATFSFGNQHRCLGNGFDLSLYNFCNKPDNCLGWVGRIAPEKGLEDAVAVAEITGIPLKILGKIQDEEYWQQICQKYLNAPVKYLGFLPTKQLQKELGKCKAMLVTPRWVEAFGNVVIEALACGVPVIAYRRGGPSEIVADGKTGFLVEPDSVMGLIEAIKKIDEIDRDACHQEAEREYSIMAMGDRTEQWFWDILS</sequence>
<feature type="domain" description="Glycosyl transferase family 1" evidence="1">
    <location>
        <begin position="189"/>
        <end position="327"/>
    </location>
</feature>
<dbReference type="STRING" id="1173022.Cri9333_2569"/>
<accession>K9W0Z7</accession>
<protein>
    <submittedName>
        <fullName evidence="2">Glycosyl transferase group 1</fullName>
    </submittedName>
</protein>
<dbReference type="Pfam" id="PF00534">
    <property type="entry name" value="Glycos_transf_1"/>
    <property type="match status" value="1"/>
</dbReference>
<dbReference type="GO" id="GO:0016757">
    <property type="term" value="F:glycosyltransferase activity"/>
    <property type="evidence" value="ECO:0007669"/>
    <property type="project" value="InterPro"/>
</dbReference>
<dbReference type="PANTHER" id="PTHR45947:SF3">
    <property type="entry name" value="SULFOQUINOVOSYL TRANSFERASE SQD2"/>
    <property type="match status" value="1"/>
</dbReference>
<dbReference type="KEGG" id="cep:Cri9333_2569"/>
<gene>
    <name evidence="2" type="ORF">Cri9333_2569</name>
</gene>
<dbReference type="HOGENOM" id="CLU_042257_1_0_3"/>
<organism evidence="2 3">
    <name type="scientific">Crinalium epipsammum PCC 9333</name>
    <dbReference type="NCBI Taxonomy" id="1173022"/>
    <lineage>
        <taxon>Bacteria</taxon>
        <taxon>Bacillati</taxon>
        <taxon>Cyanobacteriota</taxon>
        <taxon>Cyanophyceae</taxon>
        <taxon>Gomontiellales</taxon>
        <taxon>Gomontiellaceae</taxon>
        <taxon>Crinalium</taxon>
    </lineage>
</organism>
<keyword evidence="2" id="KW-0808">Transferase</keyword>
<dbReference type="RefSeq" id="WP_015203546.1">
    <property type="nucleotide sequence ID" value="NC_019753.1"/>
</dbReference>
<dbReference type="PATRIC" id="fig|1173022.3.peg.2779"/>
<dbReference type="Gene3D" id="3.40.50.2000">
    <property type="entry name" value="Glycogen Phosphorylase B"/>
    <property type="match status" value="2"/>
</dbReference>
<dbReference type="PANTHER" id="PTHR45947">
    <property type="entry name" value="SULFOQUINOVOSYL TRANSFERASE SQD2"/>
    <property type="match status" value="1"/>
</dbReference>
<dbReference type="InterPro" id="IPR050194">
    <property type="entry name" value="Glycosyltransferase_grp1"/>
</dbReference>
<dbReference type="eggNOG" id="COG0438">
    <property type="taxonomic scope" value="Bacteria"/>
</dbReference>
<dbReference type="AlphaFoldDB" id="K9W0Z7"/>